<protein>
    <submittedName>
        <fullName evidence="2">Uncharacterized protein</fullName>
    </submittedName>
</protein>
<evidence type="ECO:0000313" key="3">
    <source>
        <dbReference type="Proteomes" id="UP000799640"/>
    </source>
</evidence>
<evidence type="ECO:0000256" key="1">
    <source>
        <dbReference type="SAM" id="MobiDB-lite"/>
    </source>
</evidence>
<evidence type="ECO:0000313" key="2">
    <source>
        <dbReference type="EMBL" id="KAF2397093.1"/>
    </source>
</evidence>
<dbReference type="EMBL" id="ML996704">
    <property type="protein sequence ID" value="KAF2397093.1"/>
    <property type="molecule type" value="Genomic_DNA"/>
</dbReference>
<reference evidence="2" key="1">
    <citation type="journal article" date="2020" name="Stud. Mycol.">
        <title>101 Dothideomycetes genomes: a test case for predicting lifestyles and emergence of pathogens.</title>
        <authorList>
            <person name="Haridas S."/>
            <person name="Albert R."/>
            <person name="Binder M."/>
            <person name="Bloem J."/>
            <person name="Labutti K."/>
            <person name="Salamov A."/>
            <person name="Andreopoulos B."/>
            <person name="Baker S."/>
            <person name="Barry K."/>
            <person name="Bills G."/>
            <person name="Bluhm B."/>
            <person name="Cannon C."/>
            <person name="Castanera R."/>
            <person name="Culley D."/>
            <person name="Daum C."/>
            <person name="Ezra D."/>
            <person name="Gonzalez J."/>
            <person name="Henrissat B."/>
            <person name="Kuo A."/>
            <person name="Liang C."/>
            <person name="Lipzen A."/>
            <person name="Lutzoni F."/>
            <person name="Magnuson J."/>
            <person name="Mondo S."/>
            <person name="Nolan M."/>
            <person name="Ohm R."/>
            <person name="Pangilinan J."/>
            <person name="Park H.-J."/>
            <person name="Ramirez L."/>
            <person name="Alfaro M."/>
            <person name="Sun H."/>
            <person name="Tritt A."/>
            <person name="Yoshinaga Y."/>
            <person name="Zwiers L.-H."/>
            <person name="Turgeon B."/>
            <person name="Goodwin S."/>
            <person name="Spatafora J."/>
            <person name="Crous P."/>
            <person name="Grigoriev I."/>
        </authorList>
    </citation>
    <scope>NUCLEOTIDE SEQUENCE</scope>
    <source>
        <strain evidence="2">CBS 262.69</strain>
    </source>
</reference>
<proteinExistence type="predicted"/>
<sequence>MEDASNLLATGRVSASEREAIPADRAASPPVHQSKEEFQRSRLPNHADFTPSANQTSDPYNYPLEQIPPPIYTSPYAPIDPSLFPPPRGPPAPYERQPGVLNWDAFSRLYWPVFGTEADIKVYHTEEGENLRRKSDIYAWRMDPQELHPYADPLHPIAGEHASAAGLSRMVVVLSDIDEFELDLANDPTPEPMVIERRDGGPVTIGDFVSANVRTGDALRRHFYFQDIMGPTTLDPPVSDDELEDEDGNPPVWAVHARKSPELFHFSIALDEETTVSFVRPGSTPGIFVRYTPVYGLP</sequence>
<gene>
    <name evidence="2" type="ORF">EJ06DRAFT_559223</name>
</gene>
<feature type="region of interest" description="Disordered" evidence="1">
    <location>
        <begin position="1"/>
        <end position="62"/>
    </location>
</feature>
<dbReference type="AlphaFoldDB" id="A0A6G1HM02"/>
<name>A0A6G1HM02_9PEZI</name>
<dbReference type="OrthoDB" id="3783451at2759"/>
<dbReference type="Proteomes" id="UP000799640">
    <property type="component" value="Unassembled WGS sequence"/>
</dbReference>
<organism evidence="2 3">
    <name type="scientific">Trichodelitschia bisporula</name>
    <dbReference type="NCBI Taxonomy" id="703511"/>
    <lineage>
        <taxon>Eukaryota</taxon>
        <taxon>Fungi</taxon>
        <taxon>Dikarya</taxon>
        <taxon>Ascomycota</taxon>
        <taxon>Pezizomycotina</taxon>
        <taxon>Dothideomycetes</taxon>
        <taxon>Dothideomycetes incertae sedis</taxon>
        <taxon>Phaeotrichales</taxon>
        <taxon>Phaeotrichaceae</taxon>
        <taxon>Trichodelitschia</taxon>
    </lineage>
</organism>
<accession>A0A6G1HM02</accession>
<keyword evidence="3" id="KW-1185">Reference proteome</keyword>